<keyword evidence="2" id="KW-0378">Hydrolase</keyword>
<dbReference type="PANTHER" id="PTHR31321">
    <property type="entry name" value="ACYL-COA THIOESTER HYDROLASE YBHC-RELATED"/>
    <property type="match status" value="1"/>
</dbReference>
<dbReference type="SUPFAM" id="SSF51126">
    <property type="entry name" value="Pectin lyase-like"/>
    <property type="match status" value="1"/>
</dbReference>
<evidence type="ECO:0000256" key="4">
    <source>
        <dbReference type="SAM" id="SignalP"/>
    </source>
</evidence>
<feature type="signal peptide" evidence="4">
    <location>
        <begin position="1"/>
        <end position="22"/>
    </location>
</feature>
<keyword evidence="7" id="KW-1185">Reference proteome</keyword>
<dbReference type="InterPro" id="IPR000070">
    <property type="entry name" value="Pectinesterase_cat"/>
</dbReference>
<dbReference type="RefSeq" id="WP_245764002.1">
    <property type="nucleotide sequence ID" value="NZ_FONY01000009.1"/>
</dbReference>
<keyword evidence="4" id="KW-0732">Signal</keyword>
<keyword evidence="3" id="KW-0063">Aspartyl esterase</keyword>
<evidence type="ECO:0000259" key="5">
    <source>
        <dbReference type="Pfam" id="PF01095"/>
    </source>
</evidence>
<dbReference type="Pfam" id="PF01095">
    <property type="entry name" value="Pectinesterase"/>
    <property type="match status" value="1"/>
</dbReference>
<dbReference type="GO" id="GO:0042545">
    <property type="term" value="P:cell wall modification"/>
    <property type="evidence" value="ECO:0007669"/>
    <property type="project" value="InterPro"/>
</dbReference>
<name>A0A1I2EA70_9BACT</name>
<reference evidence="6 7" key="1">
    <citation type="submission" date="2016-10" db="EMBL/GenBank/DDBJ databases">
        <authorList>
            <person name="de Groot N.N."/>
        </authorList>
    </citation>
    <scope>NUCLEOTIDE SEQUENCE [LARGE SCALE GENOMIC DNA]</scope>
    <source>
        <strain>GEY</strain>
        <strain evidence="7">DSM 9560</strain>
    </source>
</reference>
<evidence type="ECO:0000313" key="7">
    <source>
        <dbReference type="Proteomes" id="UP000199513"/>
    </source>
</evidence>
<comment type="similarity">
    <text evidence="1">Belongs to the pectinesterase family.</text>
</comment>
<organism evidence="6 7">
    <name type="scientific">Thermoflexibacter ruber</name>
    <dbReference type="NCBI Taxonomy" id="1003"/>
    <lineage>
        <taxon>Bacteria</taxon>
        <taxon>Pseudomonadati</taxon>
        <taxon>Bacteroidota</taxon>
        <taxon>Cytophagia</taxon>
        <taxon>Cytophagales</taxon>
        <taxon>Thermoflexibacteraceae</taxon>
        <taxon>Thermoflexibacter</taxon>
    </lineage>
</organism>
<evidence type="ECO:0000313" key="6">
    <source>
        <dbReference type="EMBL" id="SFE89583.1"/>
    </source>
</evidence>
<evidence type="ECO:0000256" key="3">
    <source>
        <dbReference type="ARBA" id="ARBA00023085"/>
    </source>
</evidence>
<dbReference type="InterPro" id="IPR012334">
    <property type="entry name" value="Pectin_lyas_fold"/>
</dbReference>
<evidence type="ECO:0000256" key="1">
    <source>
        <dbReference type="ARBA" id="ARBA00008891"/>
    </source>
</evidence>
<dbReference type="PANTHER" id="PTHR31321:SF57">
    <property type="entry name" value="PECTINESTERASE 53-RELATED"/>
    <property type="match status" value="1"/>
</dbReference>
<proteinExistence type="inferred from homology"/>
<dbReference type="GO" id="GO:0030599">
    <property type="term" value="F:pectinesterase activity"/>
    <property type="evidence" value="ECO:0007669"/>
    <property type="project" value="InterPro"/>
</dbReference>
<gene>
    <name evidence="6" type="ORF">SAMN04488541_100974</name>
</gene>
<dbReference type="EMBL" id="FONY01000009">
    <property type="protein sequence ID" value="SFE89583.1"/>
    <property type="molecule type" value="Genomic_DNA"/>
</dbReference>
<dbReference type="Gene3D" id="2.160.20.10">
    <property type="entry name" value="Single-stranded right-handed beta-helix, Pectin lyase-like"/>
    <property type="match status" value="1"/>
</dbReference>
<dbReference type="AlphaFoldDB" id="A0A1I2EA70"/>
<dbReference type="InterPro" id="IPR011050">
    <property type="entry name" value="Pectin_lyase_fold/virulence"/>
</dbReference>
<dbReference type="Proteomes" id="UP000199513">
    <property type="component" value="Unassembled WGS sequence"/>
</dbReference>
<feature type="domain" description="Pectinesterase catalytic" evidence="5">
    <location>
        <begin position="27"/>
        <end position="173"/>
    </location>
</feature>
<evidence type="ECO:0000256" key="2">
    <source>
        <dbReference type="ARBA" id="ARBA00022801"/>
    </source>
</evidence>
<dbReference type="STRING" id="1003.SAMN04488541_100974"/>
<protein>
    <submittedName>
        <fullName evidence="6">Pectinesterase</fullName>
    </submittedName>
</protein>
<accession>A0A1I2EA70</accession>
<sequence>MKTKIFILFLLLLFTFFGQTLAQNKGEIVVAKDGSGNFKSIQEAVNSLPQTADKQRVIFIKKGIYQEKVFIEKEKVTLKGEKENEVKIIISEARDIWRCEHPDDWGAAVLNLKANDITLENLTVINEYGFSAKGDSLVKCSNDTTKQKVIKTDGHQFALRAMPPTTRLIVKNCTFRSLGGDTVSPWDTANGMYYFKDCTMEGGVDFYCPRGWAYAENCKFICHNKNAAIWHDGSQSQACKTVLKNCTFEGDDGFKLGRYHREAQFYLLNCTFAENMADAAIYWVTTAPSPVSWGERVYYYNCHRKGGDFSWHKNNLQHINPKKINASWTFDGKWNVSK</sequence>
<feature type="chain" id="PRO_5011594921" evidence="4">
    <location>
        <begin position="23"/>
        <end position="338"/>
    </location>
</feature>